<dbReference type="GO" id="GO:0043565">
    <property type="term" value="F:sequence-specific DNA binding"/>
    <property type="evidence" value="ECO:0007669"/>
    <property type="project" value="TreeGrafter"/>
</dbReference>
<evidence type="ECO:0000313" key="2">
    <source>
        <dbReference type="Proteomes" id="UP000504639"/>
    </source>
</evidence>
<dbReference type="GO" id="GO:0005739">
    <property type="term" value="C:mitochondrion"/>
    <property type="evidence" value="ECO:0007669"/>
    <property type="project" value="TreeGrafter"/>
</dbReference>
<feature type="region of interest" description="Disordered" evidence="1">
    <location>
        <begin position="1"/>
        <end position="22"/>
    </location>
</feature>
<reference evidence="3" key="1">
    <citation type="submission" date="2025-08" db="UniProtKB">
        <authorList>
            <consortium name="RefSeq"/>
        </authorList>
    </citation>
    <scope>IDENTIFICATION</scope>
    <source>
        <tissue evidence="3">Lung</tissue>
    </source>
</reference>
<dbReference type="GO" id="GO:0045944">
    <property type="term" value="P:positive regulation of transcription by RNA polymerase II"/>
    <property type="evidence" value="ECO:0007669"/>
    <property type="project" value="TreeGrafter"/>
</dbReference>
<dbReference type="PROSITE" id="PS51808">
    <property type="entry name" value="CHCH"/>
    <property type="match status" value="1"/>
</dbReference>
<gene>
    <name evidence="3" type="primary">LOC116486473</name>
</gene>
<dbReference type="GeneID" id="116486473"/>
<evidence type="ECO:0000256" key="1">
    <source>
        <dbReference type="SAM" id="MobiDB-lite"/>
    </source>
</evidence>
<dbReference type="Proteomes" id="UP000504639">
    <property type="component" value="Chromosome 2"/>
</dbReference>
<dbReference type="KEGG" id="aful:116486473"/>
<dbReference type="InterPro" id="IPR055304">
    <property type="entry name" value="CHCHD2/10-like"/>
</dbReference>
<dbReference type="PANTHER" id="PTHR13523:SF3">
    <property type="entry name" value="COILED-COIL-HELIX-COILED-COIL-HELIX DOMAIN-CONTAINING PROTEIN 2-RELATED"/>
    <property type="match status" value="1"/>
</dbReference>
<dbReference type="GO" id="GO:0005634">
    <property type="term" value="C:nucleus"/>
    <property type="evidence" value="ECO:0007669"/>
    <property type="project" value="TreeGrafter"/>
</dbReference>
<protein>
    <submittedName>
        <fullName evidence="3">Coiled-coil-helix-coiled-coil-helix domain-containing protein 2-like</fullName>
    </submittedName>
</protein>
<dbReference type="GO" id="GO:0007005">
    <property type="term" value="P:mitochondrion organization"/>
    <property type="evidence" value="ECO:0007669"/>
    <property type="project" value="InterPro"/>
</dbReference>
<sequence length="151" mass="15937">MLWGGCNHTSRGAPPASRVPNMRASAPASATWAPVPASAVGASAPKQLGLMVQMATTVAGVAIGSAVGYTISHALTGGFGEGSSSEAERPDIPYQESQAALPAYQQQQQQFTPCQYEMKQFLECEQNQIDLKLCEGFSEVLKQCRFANGLA</sequence>
<dbReference type="AlphaFoldDB" id="A0A6J3CMM8"/>
<dbReference type="PANTHER" id="PTHR13523">
    <property type="entry name" value="COILED-COIL-HELIX-COILED-COIL-HELIX DOMAIN CONTAINING 2/NUR77"/>
    <property type="match status" value="1"/>
</dbReference>
<keyword evidence="2" id="KW-1185">Reference proteome</keyword>
<evidence type="ECO:0000313" key="3">
    <source>
        <dbReference type="RefSeq" id="XP_032038628.1"/>
    </source>
</evidence>
<dbReference type="InParanoid" id="A0A6J3CMM8"/>
<proteinExistence type="predicted"/>
<accession>A0A6J3CMM8</accession>
<name>A0A6J3CMM8_AYTFU</name>
<organism evidence="2 3">
    <name type="scientific">Aythya fuligula</name>
    <name type="common">Tufted duck</name>
    <name type="synonym">Anas fuligula</name>
    <dbReference type="NCBI Taxonomy" id="219594"/>
    <lineage>
        <taxon>Eukaryota</taxon>
        <taxon>Metazoa</taxon>
        <taxon>Chordata</taxon>
        <taxon>Craniata</taxon>
        <taxon>Vertebrata</taxon>
        <taxon>Euteleostomi</taxon>
        <taxon>Archelosauria</taxon>
        <taxon>Archosauria</taxon>
        <taxon>Dinosauria</taxon>
        <taxon>Saurischia</taxon>
        <taxon>Theropoda</taxon>
        <taxon>Coelurosauria</taxon>
        <taxon>Aves</taxon>
        <taxon>Neognathae</taxon>
        <taxon>Galloanserae</taxon>
        <taxon>Anseriformes</taxon>
        <taxon>Anatidae</taxon>
        <taxon>Aythyinae</taxon>
        <taxon>Aythya</taxon>
    </lineage>
</organism>
<dbReference type="RefSeq" id="XP_032038628.1">
    <property type="nucleotide sequence ID" value="XM_032182737.1"/>
</dbReference>